<dbReference type="SUPFAM" id="SSF52540">
    <property type="entry name" value="P-loop containing nucleoside triphosphate hydrolases"/>
    <property type="match status" value="1"/>
</dbReference>
<reference evidence="4" key="2">
    <citation type="submission" date="2021-04" db="EMBL/GenBank/DDBJ databases">
        <authorList>
            <person name="Gilroy R."/>
        </authorList>
    </citation>
    <scope>NUCLEOTIDE SEQUENCE</scope>
    <source>
        <strain evidence="4">CHK196-3914</strain>
    </source>
</reference>
<gene>
    <name evidence="4" type="ORF">H9723_00975</name>
</gene>
<comment type="caution">
    <text evidence="4">The sequence shown here is derived from an EMBL/GenBank/DDBJ whole genome shotgun (WGS) entry which is preliminary data.</text>
</comment>
<proteinExistence type="predicted"/>
<dbReference type="CDD" id="cd03230">
    <property type="entry name" value="ABC_DR_subfamily_A"/>
    <property type="match status" value="1"/>
</dbReference>
<dbReference type="EMBL" id="DXAY01000023">
    <property type="protein sequence ID" value="HIZ73805.1"/>
    <property type="molecule type" value="Genomic_DNA"/>
</dbReference>
<accession>A0A9D2JZU5</accession>
<dbReference type="AlphaFoldDB" id="A0A9D2JZU5"/>
<dbReference type="InterPro" id="IPR017871">
    <property type="entry name" value="ABC_transporter-like_CS"/>
</dbReference>
<dbReference type="PROSITE" id="PS50893">
    <property type="entry name" value="ABC_TRANSPORTER_2"/>
    <property type="match status" value="1"/>
</dbReference>
<dbReference type="PROSITE" id="PS00211">
    <property type="entry name" value="ABC_TRANSPORTER_1"/>
    <property type="match status" value="1"/>
</dbReference>
<evidence type="ECO:0000313" key="5">
    <source>
        <dbReference type="Proteomes" id="UP000824116"/>
    </source>
</evidence>
<keyword evidence="2 4" id="KW-0067">ATP-binding</keyword>
<dbReference type="Gene3D" id="3.40.50.300">
    <property type="entry name" value="P-loop containing nucleotide triphosphate hydrolases"/>
    <property type="match status" value="1"/>
</dbReference>
<dbReference type="InterPro" id="IPR003439">
    <property type="entry name" value="ABC_transporter-like_ATP-bd"/>
</dbReference>
<dbReference type="GO" id="GO:0016887">
    <property type="term" value="F:ATP hydrolysis activity"/>
    <property type="evidence" value="ECO:0007669"/>
    <property type="project" value="InterPro"/>
</dbReference>
<evidence type="ECO:0000256" key="2">
    <source>
        <dbReference type="ARBA" id="ARBA00022840"/>
    </source>
</evidence>
<sequence length="228" mass="25942">MILECKDLTKIFVGKRAVSNVNLSLEKGRIYGLLGENGSGKTTWMKMIAGLTKPSSGEILYKGHRLCYRDKAEIAYMSTEPFYYDYMKVEDVGQYYQDFFEDFDLKKFREVISRSDLDESMKVRNLSSGMSAKLKIAATISRKAALCLLDEPLNGIDYKAREEIISLILDEAGEENTFVISTHLLEEIESFVDTAIFIKAGEVVKTADLERERIESGRSLTDIYMEIM</sequence>
<organism evidence="4 5">
    <name type="scientific">Candidatus Mediterraneibacter stercoravium</name>
    <dbReference type="NCBI Taxonomy" id="2838685"/>
    <lineage>
        <taxon>Bacteria</taxon>
        <taxon>Bacillati</taxon>
        <taxon>Bacillota</taxon>
        <taxon>Clostridia</taxon>
        <taxon>Lachnospirales</taxon>
        <taxon>Lachnospiraceae</taxon>
        <taxon>Mediterraneibacter</taxon>
    </lineage>
</organism>
<dbReference type="GO" id="GO:0005524">
    <property type="term" value="F:ATP binding"/>
    <property type="evidence" value="ECO:0007669"/>
    <property type="project" value="UniProtKB-KW"/>
</dbReference>
<protein>
    <submittedName>
        <fullName evidence="4">ABC transporter ATP-binding protein</fullName>
    </submittedName>
</protein>
<evidence type="ECO:0000259" key="3">
    <source>
        <dbReference type="PROSITE" id="PS50893"/>
    </source>
</evidence>
<dbReference type="Proteomes" id="UP000824116">
    <property type="component" value="Unassembled WGS sequence"/>
</dbReference>
<dbReference type="InterPro" id="IPR003593">
    <property type="entry name" value="AAA+_ATPase"/>
</dbReference>
<evidence type="ECO:0000256" key="1">
    <source>
        <dbReference type="ARBA" id="ARBA00022741"/>
    </source>
</evidence>
<dbReference type="Pfam" id="PF00005">
    <property type="entry name" value="ABC_tran"/>
    <property type="match status" value="1"/>
</dbReference>
<dbReference type="PANTHER" id="PTHR43158:SF1">
    <property type="entry name" value="ABC TRANSPORTER, ATP-BINDING PROTEIN"/>
    <property type="match status" value="1"/>
</dbReference>
<keyword evidence="1" id="KW-0547">Nucleotide-binding</keyword>
<dbReference type="InterPro" id="IPR027417">
    <property type="entry name" value="P-loop_NTPase"/>
</dbReference>
<reference evidence="4" key="1">
    <citation type="journal article" date="2021" name="PeerJ">
        <title>Extensive microbial diversity within the chicken gut microbiome revealed by metagenomics and culture.</title>
        <authorList>
            <person name="Gilroy R."/>
            <person name="Ravi A."/>
            <person name="Getino M."/>
            <person name="Pursley I."/>
            <person name="Horton D.L."/>
            <person name="Alikhan N.F."/>
            <person name="Baker D."/>
            <person name="Gharbi K."/>
            <person name="Hall N."/>
            <person name="Watson M."/>
            <person name="Adriaenssens E.M."/>
            <person name="Foster-Nyarko E."/>
            <person name="Jarju S."/>
            <person name="Secka A."/>
            <person name="Antonio M."/>
            <person name="Oren A."/>
            <person name="Chaudhuri R.R."/>
            <person name="La Ragione R."/>
            <person name="Hildebrand F."/>
            <person name="Pallen M.J."/>
        </authorList>
    </citation>
    <scope>NUCLEOTIDE SEQUENCE</scope>
    <source>
        <strain evidence="4">CHK196-3914</strain>
    </source>
</reference>
<dbReference type="PANTHER" id="PTHR43158">
    <property type="entry name" value="SKFA PEPTIDE EXPORT ATP-BINDING PROTEIN SKFE"/>
    <property type="match status" value="1"/>
</dbReference>
<evidence type="ECO:0000313" key="4">
    <source>
        <dbReference type="EMBL" id="HIZ73805.1"/>
    </source>
</evidence>
<feature type="domain" description="ABC transporter" evidence="3">
    <location>
        <begin position="3"/>
        <end position="225"/>
    </location>
</feature>
<name>A0A9D2JZU5_9FIRM</name>
<dbReference type="SMART" id="SM00382">
    <property type="entry name" value="AAA"/>
    <property type="match status" value="1"/>
</dbReference>